<dbReference type="eggNOG" id="ENOG502RC07">
    <property type="taxonomic scope" value="Eukaryota"/>
</dbReference>
<dbReference type="AlphaFoldDB" id="A8NXZ7"/>
<sequence length="162" mass="18880">MSAPTSPIIAKSVQKEITAEAKREQKAFQHMVKDLEHLEKKDNKAHKHVDKMAKALNKNEQKEQKTMQKMHKATEIHEDTKLKTTHLHRELQASKQEEDKIRSRLKEKKLEVENAMLEKESNEQARLRRLDEAKRQPEPTTSDNAPVNVVQQPTEPRPTQLQ</sequence>
<feature type="region of interest" description="Disordered" evidence="1">
    <location>
        <begin position="55"/>
        <end position="162"/>
    </location>
</feature>
<name>A8NXZ7_COPC7</name>
<dbReference type="RefSeq" id="XP_001837315.1">
    <property type="nucleotide sequence ID" value="XM_001837263.1"/>
</dbReference>
<feature type="compositionally biased region" description="Basic and acidic residues" evidence="1">
    <location>
        <begin position="55"/>
        <end position="137"/>
    </location>
</feature>
<reference evidence="2 3" key="1">
    <citation type="journal article" date="2010" name="Proc. Natl. Acad. Sci. U.S.A.">
        <title>Insights into evolution of multicellular fungi from the assembled chromosomes of the mushroom Coprinopsis cinerea (Coprinus cinereus).</title>
        <authorList>
            <person name="Stajich J.E."/>
            <person name="Wilke S.K."/>
            <person name="Ahren D."/>
            <person name="Au C.H."/>
            <person name="Birren B.W."/>
            <person name="Borodovsky M."/>
            <person name="Burns C."/>
            <person name="Canback B."/>
            <person name="Casselton L.A."/>
            <person name="Cheng C.K."/>
            <person name="Deng J."/>
            <person name="Dietrich F.S."/>
            <person name="Fargo D.C."/>
            <person name="Farman M.L."/>
            <person name="Gathman A.C."/>
            <person name="Goldberg J."/>
            <person name="Guigo R."/>
            <person name="Hoegger P.J."/>
            <person name="Hooker J.B."/>
            <person name="Huggins A."/>
            <person name="James T.Y."/>
            <person name="Kamada T."/>
            <person name="Kilaru S."/>
            <person name="Kodira C."/>
            <person name="Kues U."/>
            <person name="Kupfer D."/>
            <person name="Kwan H.S."/>
            <person name="Lomsadze A."/>
            <person name="Li W."/>
            <person name="Lilly W.W."/>
            <person name="Ma L.J."/>
            <person name="Mackey A.J."/>
            <person name="Manning G."/>
            <person name="Martin F."/>
            <person name="Muraguchi H."/>
            <person name="Natvig D.O."/>
            <person name="Palmerini H."/>
            <person name="Ramesh M.A."/>
            <person name="Rehmeyer C.J."/>
            <person name="Roe B.A."/>
            <person name="Shenoy N."/>
            <person name="Stanke M."/>
            <person name="Ter-Hovhannisyan V."/>
            <person name="Tunlid A."/>
            <person name="Velagapudi R."/>
            <person name="Vision T.J."/>
            <person name="Zeng Q."/>
            <person name="Zolan M.E."/>
            <person name="Pukkila P.J."/>
        </authorList>
    </citation>
    <scope>NUCLEOTIDE SEQUENCE [LARGE SCALE GENOMIC DNA]</scope>
    <source>
        <strain evidence="3">Okayama-7 / 130 / ATCC MYA-4618 / FGSC 9003</strain>
    </source>
</reference>
<dbReference type="OMA" id="SQIHERP"/>
<dbReference type="KEGG" id="cci:CC1G_00451"/>
<dbReference type="OrthoDB" id="3364747at2759"/>
<dbReference type="VEuPathDB" id="FungiDB:CC1G_00451"/>
<gene>
    <name evidence="2" type="ORF">CC1G_00451</name>
</gene>
<dbReference type="GeneID" id="6013872"/>
<feature type="compositionally biased region" description="Polar residues" evidence="1">
    <location>
        <begin position="138"/>
        <end position="162"/>
    </location>
</feature>
<accession>A8NXZ7</accession>
<dbReference type="EMBL" id="AACS02000005">
    <property type="protein sequence ID" value="EAU84932.1"/>
    <property type="molecule type" value="Genomic_DNA"/>
</dbReference>
<dbReference type="Proteomes" id="UP000001861">
    <property type="component" value="Unassembled WGS sequence"/>
</dbReference>
<organism evidence="2 3">
    <name type="scientific">Coprinopsis cinerea (strain Okayama-7 / 130 / ATCC MYA-4618 / FGSC 9003)</name>
    <name type="common">Inky cap fungus</name>
    <name type="synonym">Hormographiella aspergillata</name>
    <dbReference type="NCBI Taxonomy" id="240176"/>
    <lineage>
        <taxon>Eukaryota</taxon>
        <taxon>Fungi</taxon>
        <taxon>Dikarya</taxon>
        <taxon>Basidiomycota</taxon>
        <taxon>Agaricomycotina</taxon>
        <taxon>Agaricomycetes</taxon>
        <taxon>Agaricomycetidae</taxon>
        <taxon>Agaricales</taxon>
        <taxon>Agaricineae</taxon>
        <taxon>Psathyrellaceae</taxon>
        <taxon>Coprinopsis</taxon>
    </lineage>
</organism>
<evidence type="ECO:0000256" key="1">
    <source>
        <dbReference type="SAM" id="MobiDB-lite"/>
    </source>
</evidence>
<evidence type="ECO:0000313" key="3">
    <source>
        <dbReference type="Proteomes" id="UP000001861"/>
    </source>
</evidence>
<proteinExistence type="predicted"/>
<comment type="caution">
    <text evidence="2">The sequence shown here is derived from an EMBL/GenBank/DDBJ whole genome shotgun (WGS) entry which is preliminary data.</text>
</comment>
<evidence type="ECO:0000313" key="2">
    <source>
        <dbReference type="EMBL" id="EAU84932.1"/>
    </source>
</evidence>
<keyword evidence="3" id="KW-1185">Reference proteome</keyword>
<protein>
    <submittedName>
        <fullName evidence="2">Uncharacterized protein</fullName>
    </submittedName>
</protein>
<dbReference type="InParanoid" id="A8NXZ7"/>